<gene>
    <name evidence="10" type="ORF">GSF22_30215</name>
</gene>
<evidence type="ECO:0000256" key="1">
    <source>
        <dbReference type="ARBA" id="ARBA00004496"/>
    </source>
</evidence>
<reference evidence="10 11" key="1">
    <citation type="submission" date="2019-12" db="EMBL/GenBank/DDBJ databases">
        <title>Whole genome sequencing of endophytic Actinobacterium Micromonospora sp. MPMI6T.</title>
        <authorList>
            <person name="Evv R."/>
            <person name="Podile A.R."/>
        </authorList>
    </citation>
    <scope>NUCLEOTIDE SEQUENCE [LARGE SCALE GENOMIC DNA]</scope>
    <source>
        <strain evidence="10 11">MPMI6</strain>
    </source>
</reference>
<evidence type="ECO:0000259" key="9">
    <source>
        <dbReference type="PROSITE" id="PS50937"/>
    </source>
</evidence>
<evidence type="ECO:0000256" key="3">
    <source>
        <dbReference type="ARBA" id="ARBA00022490"/>
    </source>
</evidence>
<proteinExistence type="inferred from homology"/>
<dbReference type="InterPro" id="IPR046938">
    <property type="entry name" value="DNA_clamp_sf"/>
</dbReference>
<evidence type="ECO:0000313" key="10">
    <source>
        <dbReference type="EMBL" id="MBO4210236.1"/>
    </source>
</evidence>
<dbReference type="Gene3D" id="3.10.150.10">
    <property type="entry name" value="DNA Polymerase III, subunit A, domain 2"/>
    <property type="match status" value="2"/>
</dbReference>
<accession>A0ABS3W0J1</accession>
<dbReference type="InterPro" id="IPR022637">
    <property type="entry name" value="DNA_polIII_beta_cen"/>
</dbReference>
<dbReference type="PANTHER" id="PTHR30478:SF0">
    <property type="entry name" value="BETA SLIDING CLAMP"/>
    <property type="match status" value="1"/>
</dbReference>
<dbReference type="SMART" id="SM00422">
    <property type="entry name" value="HTH_MERR"/>
    <property type="match status" value="1"/>
</dbReference>
<keyword evidence="3" id="KW-0963">Cytoplasm</keyword>
<dbReference type="SUPFAM" id="SSF46955">
    <property type="entry name" value="Putative DNA-binding domain"/>
    <property type="match status" value="1"/>
</dbReference>
<evidence type="ECO:0000256" key="8">
    <source>
        <dbReference type="ARBA" id="ARBA00023125"/>
    </source>
</evidence>
<sequence>MHSIGEMSRAGGLSVSALRFYDRAGVLVPAVVDPVTGYRWYADHQVPAVRLVAGLRRVGMPLAEIGAAVRHLSEPAAVRRLLAGHLRRLEDGLADARREFGRLHALIDALDPGEQHMSVTRLILSRTDLAGALDAVRFAVGTDPDLPVLAGVLVEVEPAGARLVTTDRYRMAVAGVAATVDGPAARVLAPVDFVDRLRDLLTDGTVGEVALTLAPGMISATVAGRTVDATPLPDDFPDYRRLLRRPDTAAPTRVTVDVAALRAALTDGSAPTLVRAEDGVRAEVTVLGVSPAGRLRVVGADDPADGDTVRVGVNAGYLVDALDAAGRGQLVLELDSPITPLAVRLPDDERVFSVLMPIRLS</sequence>
<comment type="caution">
    <text evidence="10">The sequence shown here is derived from an EMBL/GenBank/DDBJ whole genome shotgun (WGS) entry which is preliminary data.</text>
</comment>
<dbReference type="SUPFAM" id="SSF55979">
    <property type="entry name" value="DNA clamp"/>
    <property type="match status" value="2"/>
</dbReference>
<keyword evidence="4" id="KW-0808">Transferase</keyword>
<protein>
    <submittedName>
        <fullName evidence="10">MerR family DNA-binding transcriptional regulator</fullName>
    </submittedName>
</protein>
<dbReference type="InterPro" id="IPR009061">
    <property type="entry name" value="DNA-bd_dom_put_sf"/>
</dbReference>
<dbReference type="PANTHER" id="PTHR30478">
    <property type="entry name" value="DNA POLYMERASE III SUBUNIT BETA"/>
    <property type="match status" value="1"/>
</dbReference>
<dbReference type="SMART" id="SM00480">
    <property type="entry name" value="POL3Bc"/>
    <property type="match status" value="1"/>
</dbReference>
<comment type="similarity">
    <text evidence="2">Belongs to the beta sliding clamp family.</text>
</comment>
<dbReference type="Pfam" id="PF02767">
    <property type="entry name" value="DNA_pol3_beta_2"/>
    <property type="match status" value="1"/>
</dbReference>
<dbReference type="CDD" id="cd01107">
    <property type="entry name" value="HTH_BmrR"/>
    <property type="match status" value="1"/>
</dbReference>
<evidence type="ECO:0000256" key="7">
    <source>
        <dbReference type="ARBA" id="ARBA00022932"/>
    </source>
</evidence>
<evidence type="ECO:0000256" key="6">
    <source>
        <dbReference type="ARBA" id="ARBA00022705"/>
    </source>
</evidence>
<dbReference type="PROSITE" id="PS50937">
    <property type="entry name" value="HTH_MERR_2"/>
    <property type="match status" value="1"/>
</dbReference>
<evidence type="ECO:0000256" key="5">
    <source>
        <dbReference type="ARBA" id="ARBA00022695"/>
    </source>
</evidence>
<keyword evidence="11" id="KW-1185">Reference proteome</keyword>
<comment type="subcellular location">
    <subcellularLocation>
        <location evidence="1">Cytoplasm</location>
    </subcellularLocation>
</comment>
<dbReference type="Proteomes" id="UP000823521">
    <property type="component" value="Unassembled WGS sequence"/>
</dbReference>
<dbReference type="Gene3D" id="1.10.1660.10">
    <property type="match status" value="1"/>
</dbReference>
<dbReference type="InterPro" id="IPR000551">
    <property type="entry name" value="MerR-type_HTH_dom"/>
</dbReference>
<keyword evidence="8 10" id="KW-0238">DNA-binding</keyword>
<dbReference type="CDD" id="cd00140">
    <property type="entry name" value="beta_clamp"/>
    <property type="match status" value="1"/>
</dbReference>
<evidence type="ECO:0000256" key="4">
    <source>
        <dbReference type="ARBA" id="ARBA00022679"/>
    </source>
</evidence>
<dbReference type="InterPro" id="IPR001001">
    <property type="entry name" value="DNA_polIII_beta"/>
</dbReference>
<keyword evidence="6" id="KW-0235">DNA replication</keyword>
<keyword evidence="5" id="KW-0548">Nucleotidyltransferase</keyword>
<organism evidence="10 11">
    <name type="scientific">Micromonospora echinofusca</name>
    <dbReference type="NCBI Taxonomy" id="47858"/>
    <lineage>
        <taxon>Bacteria</taxon>
        <taxon>Bacillati</taxon>
        <taxon>Actinomycetota</taxon>
        <taxon>Actinomycetes</taxon>
        <taxon>Micromonosporales</taxon>
        <taxon>Micromonosporaceae</taxon>
        <taxon>Micromonospora</taxon>
    </lineage>
</organism>
<evidence type="ECO:0000256" key="2">
    <source>
        <dbReference type="ARBA" id="ARBA00010752"/>
    </source>
</evidence>
<name>A0ABS3W0J1_MICEH</name>
<evidence type="ECO:0000313" key="11">
    <source>
        <dbReference type="Proteomes" id="UP000823521"/>
    </source>
</evidence>
<feature type="domain" description="HTH merR-type" evidence="9">
    <location>
        <begin position="1"/>
        <end position="71"/>
    </location>
</feature>
<dbReference type="RefSeq" id="WP_208817335.1">
    <property type="nucleotide sequence ID" value="NZ_WVUH01000434.1"/>
</dbReference>
<dbReference type="EMBL" id="WVUH01000434">
    <property type="protein sequence ID" value="MBO4210236.1"/>
    <property type="molecule type" value="Genomic_DNA"/>
</dbReference>
<dbReference type="Pfam" id="PF00376">
    <property type="entry name" value="MerR"/>
    <property type="match status" value="1"/>
</dbReference>
<dbReference type="GO" id="GO:0003677">
    <property type="term" value="F:DNA binding"/>
    <property type="evidence" value="ECO:0007669"/>
    <property type="project" value="UniProtKB-KW"/>
</dbReference>
<keyword evidence="7" id="KW-0239">DNA-directed DNA polymerase</keyword>